<organism evidence="2 3">
    <name type="scientific">Turneriella parva (strain ATCC BAA-1111 / DSM 21527 / NCTC 11395 / H)</name>
    <name type="common">Leptospira parva</name>
    <dbReference type="NCBI Taxonomy" id="869212"/>
    <lineage>
        <taxon>Bacteria</taxon>
        <taxon>Pseudomonadati</taxon>
        <taxon>Spirochaetota</taxon>
        <taxon>Spirochaetia</taxon>
        <taxon>Leptospirales</taxon>
        <taxon>Leptospiraceae</taxon>
        <taxon>Turneriella</taxon>
    </lineage>
</organism>
<keyword evidence="1" id="KW-1133">Transmembrane helix</keyword>
<reference evidence="2 3" key="1">
    <citation type="submission" date="2012-06" db="EMBL/GenBank/DDBJ databases">
        <title>The complete chromosome of genome of Turneriella parva DSM 21527.</title>
        <authorList>
            <consortium name="US DOE Joint Genome Institute (JGI-PGF)"/>
            <person name="Lucas S."/>
            <person name="Han J."/>
            <person name="Lapidus A."/>
            <person name="Bruce D."/>
            <person name="Goodwin L."/>
            <person name="Pitluck S."/>
            <person name="Peters L."/>
            <person name="Kyrpides N."/>
            <person name="Mavromatis K."/>
            <person name="Ivanova N."/>
            <person name="Mikhailova N."/>
            <person name="Chertkov O."/>
            <person name="Detter J.C."/>
            <person name="Tapia R."/>
            <person name="Han C."/>
            <person name="Land M."/>
            <person name="Hauser L."/>
            <person name="Markowitz V."/>
            <person name="Cheng J.-F."/>
            <person name="Hugenholtz P."/>
            <person name="Woyke T."/>
            <person name="Wu D."/>
            <person name="Gronow S."/>
            <person name="Wellnitz S."/>
            <person name="Brambilla E."/>
            <person name="Klenk H.-P."/>
            <person name="Eisen J.A."/>
        </authorList>
    </citation>
    <scope>NUCLEOTIDE SEQUENCE [LARGE SCALE GENOMIC DNA]</scope>
    <source>
        <strain evidence="3">ATCC BAA-1111 / DSM 21527 / NCTC 11395 / H</strain>
    </source>
</reference>
<dbReference type="AlphaFoldDB" id="I4B5H8"/>
<dbReference type="Proteomes" id="UP000006048">
    <property type="component" value="Chromosome"/>
</dbReference>
<accession>I4B5H8</accession>
<dbReference type="HOGENOM" id="CLU_949780_0_0_12"/>
<keyword evidence="1" id="KW-0812">Transmembrane</keyword>
<feature type="transmembrane region" description="Helical" evidence="1">
    <location>
        <begin position="76"/>
        <end position="97"/>
    </location>
</feature>
<protein>
    <submittedName>
        <fullName evidence="2">Uncharacterized protein</fullName>
    </submittedName>
</protein>
<name>I4B5H8_TURPD</name>
<dbReference type="OrthoDB" id="1249794at2"/>
<evidence type="ECO:0000256" key="1">
    <source>
        <dbReference type="SAM" id="Phobius"/>
    </source>
</evidence>
<dbReference type="STRING" id="869212.Turpa_1888"/>
<feature type="transmembrane region" description="Helical" evidence="1">
    <location>
        <begin position="117"/>
        <end position="136"/>
    </location>
</feature>
<dbReference type="RefSeq" id="WP_014803044.1">
    <property type="nucleotide sequence ID" value="NC_018020.1"/>
</dbReference>
<evidence type="ECO:0000313" key="2">
    <source>
        <dbReference type="EMBL" id="AFM12535.1"/>
    </source>
</evidence>
<dbReference type="EMBL" id="CP002959">
    <property type="protein sequence ID" value="AFM12535.1"/>
    <property type="molecule type" value="Genomic_DNA"/>
</dbReference>
<keyword evidence="3" id="KW-1185">Reference proteome</keyword>
<gene>
    <name evidence="2" type="ordered locus">Turpa_1888</name>
</gene>
<sequence>MALNRPVRLCRIRPNLFDQSETVTEVSRRGVRGRNGRQARLKGESWVVEWFLGGIRENMSKAQIRKRLLNIWHDPVLSKVVAAGIIGLLTIVGTLAYGYFSRLSLIPAFLSLLNLQVPIWLIGISLISIVLLRYLFRFLLKTKSARKTVEYSPEFIPLDTVVFNQIREKLLPASGTIQFIRNFNFAGFSFESERLDDLGNFEYECQNPNFGFMHPKLEEFRQTIKVLIREFEHLIALKTFPTESGRQTIPKEWEIENPKEFWAVVKRIHELSAAICLNYDELVNSGRRILKVI</sequence>
<proteinExistence type="predicted"/>
<evidence type="ECO:0000313" key="3">
    <source>
        <dbReference type="Proteomes" id="UP000006048"/>
    </source>
</evidence>
<keyword evidence="1" id="KW-0472">Membrane</keyword>
<dbReference type="KEGG" id="tpx:Turpa_1888"/>